<reference evidence="2" key="1">
    <citation type="submission" date="2009-10" db="EMBL/GenBank/DDBJ databases">
        <title>The complete chromosome of Gordonia bronchialis DSM 43247.</title>
        <authorList>
            <consortium name="US DOE Joint Genome Institute (JGI-PGF)"/>
            <person name="Lucas S."/>
            <person name="Copeland A."/>
            <person name="Lapidus A."/>
            <person name="Glavina del Rio T."/>
            <person name="Dalin E."/>
            <person name="Tice H."/>
            <person name="Bruce D."/>
            <person name="Goodwin L."/>
            <person name="Pitluck S."/>
            <person name="Kyrpides N."/>
            <person name="Mavromatis K."/>
            <person name="Ivanova N."/>
            <person name="Ovchinnikova G."/>
            <person name="Saunders E."/>
            <person name="Brettin T."/>
            <person name="Detter J.C."/>
            <person name="Han C."/>
            <person name="Larimer F."/>
            <person name="Land M."/>
            <person name="Hauser L."/>
            <person name="Markowitz V."/>
            <person name="Cheng J.-F."/>
            <person name="Hugenholtz P."/>
            <person name="Woyke T."/>
            <person name="Wu D."/>
            <person name="Jando M."/>
            <person name="Schneider S."/>
            <person name="Goeker M."/>
            <person name="Klenk H.-P."/>
            <person name="Eisen J.A."/>
        </authorList>
    </citation>
    <scope>NUCLEOTIDE SEQUENCE [LARGE SCALE GENOMIC DNA]</scope>
    <source>
        <strain evidence="2">ATCC 25592 / DSM 43247 / BCRC 13721 / JCM 3198 / KCTC 3076 / NBRC 16047 / NCTC 10667</strain>
    </source>
</reference>
<evidence type="ECO:0000313" key="1">
    <source>
        <dbReference type="EMBL" id="ACY23826.1"/>
    </source>
</evidence>
<dbReference type="Proteomes" id="UP000001219">
    <property type="component" value="Chromosome"/>
</dbReference>
<sequence>MFHWAKFTGVVAFDTARFIGPAWFDKAMFRALDWSGTRWSTVGLSTEELVAEQVVLTGAVFESQMRLALAAGSVTAQRLQAVERLARLWI</sequence>
<keyword evidence="2" id="KW-1185">Reference proteome</keyword>
<dbReference type="RefSeq" id="WP_012836300.1">
    <property type="nucleotide sequence ID" value="NC_013441.1"/>
</dbReference>
<name>D0L878_GORB4</name>
<dbReference type="KEGG" id="gbr:Gbro_4705"/>
<accession>D0L878</accession>
<proteinExistence type="predicted"/>
<dbReference type="HOGENOM" id="CLU_2436658_0_0_11"/>
<gene>
    <name evidence="1" type="ordered locus">Gbro_4705</name>
</gene>
<dbReference type="AlphaFoldDB" id="D0L878"/>
<dbReference type="STRING" id="526226.Gbro_4705"/>
<dbReference type="EMBL" id="CP001802">
    <property type="protein sequence ID" value="ACY23826.1"/>
    <property type="molecule type" value="Genomic_DNA"/>
</dbReference>
<evidence type="ECO:0000313" key="2">
    <source>
        <dbReference type="Proteomes" id="UP000001219"/>
    </source>
</evidence>
<protein>
    <submittedName>
        <fullName evidence="1">Uncharacterized protein</fullName>
    </submittedName>
</protein>
<reference evidence="1 2" key="2">
    <citation type="journal article" date="2010" name="Stand. Genomic Sci.">
        <title>Complete genome sequence of Gordonia bronchialis type strain (3410).</title>
        <authorList>
            <person name="Ivanova N."/>
            <person name="Sikorski J."/>
            <person name="Jando M."/>
            <person name="Lapidus A."/>
            <person name="Nolan M."/>
            <person name="Lucas S."/>
            <person name="Del Rio T.G."/>
            <person name="Tice H."/>
            <person name="Copeland A."/>
            <person name="Cheng J.F."/>
            <person name="Chen F."/>
            <person name="Bruce D."/>
            <person name="Goodwin L."/>
            <person name="Pitluck S."/>
            <person name="Mavromatis K."/>
            <person name="Ovchinnikova G."/>
            <person name="Pati A."/>
            <person name="Chen A."/>
            <person name="Palaniappan K."/>
            <person name="Land M."/>
            <person name="Hauser L."/>
            <person name="Chang Y.J."/>
            <person name="Jeffries C.D."/>
            <person name="Chain P."/>
            <person name="Saunders E."/>
            <person name="Han C."/>
            <person name="Detter J.C."/>
            <person name="Brettin T."/>
            <person name="Rohde M."/>
            <person name="Goker M."/>
            <person name="Bristow J."/>
            <person name="Eisen J.A."/>
            <person name="Markowitz V."/>
            <person name="Hugenholtz P."/>
            <person name="Klenk H.P."/>
            <person name="Kyrpides N.C."/>
        </authorList>
    </citation>
    <scope>NUCLEOTIDE SEQUENCE [LARGE SCALE GENOMIC DNA]</scope>
    <source>
        <strain evidence="2">ATCC 25592 / DSM 43247 / BCRC 13721 / JCM 3198 / KCTC 3076 / NBRC 16047 / NCTC 10667</strain>
    </source>
</reference>
<organism evidence="1 2">
    <name type="scientific">Gordonia bronchialis (strain ATCC 25592 / DSM 43247 / BCRC 13721 / JCM 3198 / KCTC 3076 / NBRC 16047 / NCTC 10667)</name>
    <name type="common">Rhodococcus bronchialis</name>
    <dbReference type="NCBI Taxonomy" id="526226"/>
    <lineage>
        <taxon>Bacteria</taxon>
        <taxon>Bacillati</taxon>
        <taxon>Actinomycetota</taxon>
        <taxon>Actinomycetes</taxon>
        <taxon>Mycobacteriales</taxon>
        <taxon>Gordoniaceae</taxon>
        <taxon>Gordonia</taxon>
    </lineage>
</organism>